<keyword evidence="3" id="KW-1185">Reference proteome</keyword>
<name>A0A9D3WP64_9SAUR</name>
<evidence type="ECO:0000256" key="1">
    <source>
        <dbReference type="SAM" id="MobiDB-lite"/>
    </source>
</evidence>
<organism evidence="2 3">
    <name type="scientific">Mauremys mutica</name>
    <name type="common">yellowpond turtle</name>
    <dbReference type="NCBI Taxonomy" id="74926"/>
    <lineage>
        <taxon>Eukaryota</taxon>
        <taxon>Metazoa</taxon>
        <taxon>Chordata</taxon>
        <taxon>Craniata</taxon>
        <taxon>Vertebrata</taxon>
        <taxon>Euteleostomi</taxon>
        <taxon>Archelosauria</taxon>
        <taxon>Testudinata</taxon>
        <taxon>Testudines</taxon>
        <taxon>Cryptodira</taxon>
        <taxon>Durocryptodira</taxon>
        <taxon>Testudinoidea</taxon>
        <taxon>Geoemydidae</taxon>
        <taxon>Geoemydinae</taxon>
        <taxon>Mauremys</taxon>
    </lineage>
</organism>
<dbReference type="Proteomes" id="UP000827986">
    <property type="component" value="Unassembled WGS sequence"/>
</dbReference>
<dbReference type="EMBL" id="JAHDVG010000488">
    <property type="protein sequence ID" value="KAH1165472.1"/>
    <property type="molecule type" value="Genomic_DNA"/>
</dbReference>
<reference evidence="2" key="1">
    <citation type="submission" date="2021-09" db="EMBL/GenBank/DDBJ databases">
        <title>The genome of Mauremys mutica provides insights into the evolution of semi-aquatic lifestyle.</title>
        <authorList>
            <person name="Gong S."/>
            <person name="Gao Y."/>
        </authorList>
    </citation>
    <scope>NUCLEOTIDE SEQUENCE</scope>
    <source>
        <strain evidence="2">MM-2020</strain>
        <tissue evidence="2">Muscle</tissue>
    </source>
</reference>
<comment type="caution">
    <text evidence="2">The sequence shown here is derived from an EMBL/GenBank/DDBJ whole genome shotgun (WGS) entry which is preliminary data.</text>
</comment>
<accession>A0A9D3WP64</accession>
<dbReference type="AlphaFoldDB" id="A0A9D3WP64"/>
<evidence type="ECO:0000313" key="2">
    <source>
        <dbReference type="EMBL" id="KAH1165472.1"/>
    </source>
</evidence>
<feature type="region of interest" description="Disordered" evidence="1">
    <location>
        <begin position="17"/>
        <end position="58"/>
    </location>
</feature>
<proteinExistence type="predicted"/>
<evidence type="ECO:0000313" key="3">
    <source>
        <dbReference type="Proteomes" id="UP000827986"/>
    </source>
</evidence>
<gene>
    <name evidence="2" type="ORF">KIL84_023031</name>
</gene>
<protein>
    <submittedName>
        <fullName evidence="2">Uncharacterized protein</fullName>
    </submittedName>
</protein>
<sequence>MIRQQQTGARAMLVRTIASRSPPEEHSWSPLPHGFSTGMPESQPRETDMADAVPTPKAPGSFQRLLDTHDCLRCHLVIAPDRTACVEVLLNATTTGSSTQG</sequence>